<dbReference type="EMBL" id="WHWB01034488">
    <property type="protein sequence ID" value="KAJ7409182.1"/>
    <property type="molecule type" value="Genomic_DNA"/>
</dbReference>
<reference evidence="1" key="1">
    <citation type="submission" date="2019-10" db="EMBL/GenBank/DDBJ databases">
        <authorList>
            <person name="Soares A.E.R."/>
            <person name="Aleixo A."/>
            <person name="Schneider P."/>
            <person name="Miyaki C.Y."/>
            <person name="Schneider M.P."/>
            <person name="Mello C."/>
            <person name="Vasconcelos A.T.R."/>
        </authorList>
    </citation>
    <scope>NUCLEOTIDE SEQUENCE</scope>
    <source>
        <tissue evidence="1">Muscle</tissue>
    </source>
</reference>
<accession>A0ABQ9CUX4</accession>
<evidence type="ECO:0000313" key="1">
    <source>
        <dbReference type="EMBL" id="KAJ7409182.1"/>
    </source>
</evidence>
<proteinExistence type="predicted"/>
<evidence type="ECO:0000313" key="2">
    <source>
        <dbReference type="Proteomes" id="UP001145742"/>
    </source>
</evidence>
<gene>
    <name evidence="1" type="ORF">WISP_116069</name>
</gene>
<comment type="caution">
    <text evidence="1">The sequence shown here is derived from an EMBL/GenBank/DDBJ whole genome shotgun (WGS) entry which is preliminary data.</text>
</comment>
<organism evidence="1 2">
    <name type="scientific">Willisornis vidua</name>
    <name type="common">Xingu scale-backed antbird</name>
    <dbReference type="NCBI Taxonomy" id="1566151"/>
    <lineage>
        <taxon>Eukaryota</taxon>
        <taxon>Metazoa</taxon>
        <taxon>Chordata</taxon>
        <taxon>Craniata</taxon>
        <taxon>Vertebrata</taxon>
        <taxon>Euteleostomi</taxon>
        <taxon>Archelosauria</taxon>
        <taxon>Archosauria</taxon>
        <taxon>Dinosauria</taxon>
        <taxon>Saurischia</taxon>
        <taxon>Theropoda</taxon>
        <taxon>Coelurosauria</taxon>
        <taxon>Aves</taxon>
        <taxon>Neognathae</taxon>
        <taxon>Neoaves</taxon>
        <taxon>Telluraves</taxon>
        <taxon>Australaves</taxon>
        <taxon>Passeriformes</taxon>
        <taxon>Thamnophilidae</taxon>
        <taxon>Willisornis</taxon>
    </lineage>
</organism>
<name>A0ABQ9CUX4_9PASS</name>
<sequence>MLCQFNDPQDRRDMELLAQVQHRARKMIKGLEHPSHKGRLRELVLFTIKKRRLRGDLINAYQYLKGGYEEDGSRLFSVVPSNRARGNEQKLMHRSST</sequence>
<keyword evidence="2" id="KW-1185">Reference proteome</keyword>
<protein>
    <submittedName>
        <fullName evidence="1">Uncharacterized protein</fullName>
    </submittedName>
</protein>
<dbReference type="Proteomes" id="UP001145742">
    <property type="component" value="Unassembled WGS sequence"/>
</dbReference>